<evidence type="ECO:0000256" key="1">
    <source>
        <dbReference type="SAM" id="MobiDB-lite"/>
    </source>
</evidence>
<gene>
    <name evidence="2" type="ORF">Bca52824_096622</name>
</gene>
<feature type="region of interest" description="Disordered" evidence="1">
    <location>
        <begin position="96"/>
        <end position="115"/>
    </location>
</feature>
<evidence type="ECO:0000313" key="2">
    <source>
        <dbReference type="EMBL" id="KAG2241394.1"/>
    </source>
</evidence>
<comment type="caution">
    <text evidence="2">The sequence shown here is derived from an EMBL/GenBank/DDBJ whole genome shotgun (WGS) entry which is preliminary data.</text>
</comment>
<dbReference type="Proteomes" id="UP000886595">
    <property type="component" value="Unassembled WGS sequence"/>
</dbReference>
<evidence type="ECO:0000313" key="3">
    <source>
        <dbReference type="Proteomes" id="UP000886595"/>
    </source>
</evidence>
<name>A0A8X7TH20_BRACI</name>
<proteinExistence type="predicted"/>
<accession>A0A8X7TH20</accession>
<organism evidence="2 3">
    <name type="scientific">Brassica carinata</name>
    <name type="common">Ethiopian mustard</name>
    <name type="synonym">Abyssinian cabbage</name>
    <dbReference type="NCBI Taxonomy" id="52824"/>
    <lineage>
        <taxon>Eukaryota</taxon>
        <taxon>Viridiplantae</taxon>
        <taxon>Streptophyta</taxon>
        <taxon>Embryophyta</taxon>
        <taxon>Tracheophyta</taxon>
        <taxon>Spermatophyta</taxon>
        <taxon>Magnoliopsida</taxon>
        <taxon>eudicotyledons</taxon>
        <taxon>Gunneridae</taxon>
        <taxon>Pentapetalae</taxon>
        <taxon>rosids</taxon>
        <taxon>malvids</taxon>
        <taxon>Brassicales</taxon>
        <taxon>Brassicaceae</taxon>
        <taxon>Brassiceae</taxon>
        <taxon>Brassica</taxon>
    </lineage>
</organism>
<feature type="region of interest" description="Disordered" evidence="1">
    <location>
        <begin position="240"/>
        <end position="262"/>
    </location>
</feature>
<dbReference type="AlphaFoldDB" id="A0A8X7TH20"/>
<dbReference type="EMBL" id="JAAMPC010001034">
    <property type="protein sequence ID" value="KAG2241394.1"/>
    <property type="molecule type" value="Genomic_DNA"/>
</dbReference>
<sequence length="262" mass="28374">MLENQGEDELGEGLKAKKRVKETKVITNACALPLAEGTPAQCHKSPPPILSRISDGSWSLRCYARRWPKSELGDARSVLTCGGEFNFAKSPYAFVRSSDDPKSSTRPPGAAHEVGLFGNAAPIGRKFGPLNMGETDSQQVPRGKDEKDFEKRVKECLKLSEGSGWGRAMRPVGCGTEQSVRRRFGADRRLSTRFTARLASALSGRRPVALIFNLPGNTDQASLTCARSQRVSKPVYGEADWLDPSRAQPTDLDLPAAGSSVA</sequence>
<reference evidence="2 3" key="1">
    <citation type="submission" date="2020-02" db="EMBL/GenBank/DDBJ databases">
        <authorList>
            <person name="Ma Q."/>
            <person name="Huang Y."/>
            <person name="Song X."/>
            <person name="Pei D."/>
        </authorList>
    </citation>
    <scope>NUCLEOTIDE SEQUENCE [LARGE SCALE GENOMIC DNA]</scope>
    <source>
        <strain evidence="2">Sxm20200214</strain>
        <tissue evidence="2">Leaf</tissue>
    </source>
</reference>
<protein>
    <submittedName>
        <fullName evidence="2">Uncharacterized protein</fullName>
    </submittedName>
</protein>
<keyword evidence="3" id="KW-1185">Reference proteome</keyword>